<gene>
    <name evidence="2" type="ORF">AXF42_Ash004640</name>
</gene>
<protein>
    <submittedName>
        <fullName evidence="2">Uncharacterized protein</fullName>
    </submittedName>
</protein>
<feature type="region of interest" description="Disordered" evidence="1">
    <location>
        <begin position="187"/>
        <end position="213"/>
    </location>
</feature>
<keyword evidence="3" id="KW-1185">Reference proteome</keyword>
<evidence type="ECO:0000256" key="1">
    <source>
        <dbReference type="SAM" id="MobiDB-lite"/>
    </source>
</evidence>
<evidence type="ECO:0000313" key="3">
    <source>
        <dbReference type="Proteomes" id="UP000236161"/>
    </source>
</evidence>
<name>A0A2I0BH75_9ASPA</name>
<dbReference type="EMBL" id="KZ451883">
    <property type="protein sequence ID" value="PKA67148.1"/>
    <property type="molecule type" value="Genomic_DNA"/>
</dbReference>
<dbReference type="AlphaFoldDB" id="A0A2I0BH75"/>
<reference evidence="2 3" key="1">
    <citation type="journal article" date="2017" name="Nature">
        <title>The Apostasia genome and the evolution of orchids.</title>
        <authorList>
            <person name="Zhang G.Q."/>
            <person name="Liu K.W."/>
            <person name="Li Z."/>
            <person name="Lohaus R."/>
            <person name="Hsiao Y.Y."/>
            <person name="Niu S.C."/>
            <person name="Wang J.Y."/>
            <person name="Lin Y.C."/>
            <person name="Xu Q."/>
            <person name="Chen L.J."/>
            <person name="Yoshida K."/>
            <person name="Fujiwara S."/>
            <person name="Wang Z.W."/>
            <person name="Zhang Y.Q."/>
            <person name="Mitsuda N."/>
            <person name="Wang M."/>
            <person name="Liu G.H."/>
            <person name="Pecoraro L."/>
            <person name="Huang H.X."/>
            <person name="Xiao X.J."/>
            <person name="Lin M."/>
            <person name="Wu X.Y."/>
            <person name="Wu W.L."/>
            <person name="Chen Y.Y."/>
            <person name="Chang S.B."/>
            <person name="Sakamoto S."/>
            <person name="Ohme-Takagi M."/>
            <person name="Yagi M."/>
            <person name="Zeng S.J."/>
            <person name="Shen C.Y."/>
            <person name="Yeh C.M."/>
            <person name="Luo Y.B."/>
            <person name="Tsai W.C."/>
            <person name="Van de Peer Y."/>
            <person name="Liu Z.J."/>
        </authorList>
    </citation>
    <scope>NUCLEOTIDE SEQUENCE [LARGE SCALE GENOMIC DNA]</scope>
    <source>
        <strain evidence="3">cv. Shenzhen</strain>
        <tissue evidence="2">Stem</tissue>
    </source>
</reference>
<feature type="region of interest" description="Disordered" evidence="1">
    <location>
        <begin position="34"/>
        <end position="53"/>
    </location>
</feature>
<evidence type="ECO:0000313" key="2">
    <source>
        <dbReference type="EMBL" id="PKA67148.1"/>
    </source>
</evidence>
<organism evidence="2 3">
    <name type="scientific">Apostasia shenzhenica</name>
    <dbReference type="NCBI Taxonomy" id="1088818"/>
    <lineage>
        <taxon>Eukaryota</taxon>
        <taxon>Viridiplantae</taxon>
        <taxon>Streptophyta</taxon>
        <taxon>Embryophyta</taxon>
        <taxon>Tracheophyta</taxon>
        <taxon>Spermatophyta</taxon>
        <taxon>Magnoliopsida</taxon>
        <taxon>Liliopsida</taxon>
        <taxon>Asparagales</taxon>
        <taxon>Orchidaceae</taxon>
        <taxon>Apostasioideae</taxon>
        <taxon>Apostasia</taxon>
    </lineage>
</organism>
<proteinExistence type="predicted"/>
<accession>A0A2I0BH75</accession>
<sequence>MATHIVASPFRAHAACALPRLLLPLLRRPRPCRLRPTSVAPSPPPPSAPLSPGVGLHHPCRLLRRPRPCRLRATSVAPSPPPSSAFHVQLALVKIRYVCPDLSLSRPRPSIAVSGTANAPQNRQHRLCPLIPDLHHPPHHRRHAPFCVPAYRRPPLAAFRRRLHSPHRHLRRRRRQLRCLPSQHLRRLPSQHLRQPHDPSRFHHLCSNPLSHQ</sequence>
<dbReference type="Proteomes" id="UP000236161">
    <property type="component" value="Unassembled WGS sequence"/>
</dbReference>